<evidence type="ECO:0000313" key="2">
    <source>
        <dbReference type="EMBL" id="KAK3377713.1"/>
    </source>
</evidence>
<dbReference type="SUPFAM" id="SSF54909">
    <property type="entry name" value="Dimeric alpha+beta barrel"/>
    <property type="match status" value="1"/>
</dbReference>
<comment type="caution">
    <text evidence="2">The sequence shown here is derived from an EMBL/GenBank/DDBJ whole genome shotgun (WGS) entry which is preliminary data.</text>
</comment>
<proteinExistence type="predicted"/>
<dbReference type="InterPro" id="IPR005545">
    <property type="entry name" value="YCII"/>
</dbReference>
<organism evidence="2 3">
    <name type="scientific">Podospora didyma</name>
    <dbReference type="NCBI Taxonomy" id="330526"/>
    <lineage>
        <taxon>Eukaryota</taxon>
        <taxon>Fungi</taxon>
        <taxon>Dikarya</taxon>
        <taxon>Ascomycota</taxon>
        <taxon>Pezizomycotina</taxon>
        <taxon>Sordariomycetes</taxon>
        <taxon>Sordariomycetidae</taxon>
        <taxon>Sordariales</taxon>
        <taxon>Podosporaceae</taxon>
        <taxon>Podospora</taxon>
    </lineage>
</organism>
<dbReference type="InterPro" id="IPR011008">
    <property type="entry name" value="Dimeric_a/b-barrel"/>
</dbReference>
<accession>A0AAE0NBY5</accession>
<sequence length="187" mass="20197">MAAALSSSFRPQLLPLLRSSVNNTVTAAAHTTSNRFISTAAAVGFHRTTTNTNTTGTHLIPRSKRVMSSDAVATPGRKYEWLVIVPDFKDALSKRIAARNGHLGDLKPAVESGLYKMGGAILEEVPADDDPSSLKMCGSSLIIVAESKEEILATLRNDVYAKSGVWDVDNAQMWPMISAFRIPVVKK</sequence>
<evidence type="ECO:0000259" key="1">
    <source>
        <dbReference type="Pfam" id="PF03795"/>
    </source>
</evidence>
<reference evidence="2" key="1">
    <citation type="journal article" date="2023" name="Mol. Phylogenet. Evol.">
        <title>Genome-scale phylogeny and comparative genomics of the fungal order Sordariales.</title>
        <authorList>
            <person name="Hensen N."/>
            <person name="Bonometti L."/>
            <person name="Westerberg I."/>
            <person name="Brannstrom I.O."/>
            <person name="Guillou S."/>
            <person name="Cros-Aarteil S."/>
            <person name="Calhoun S."/>
            <person name="Haridas S."/>
            <person name="Kuo A."/>
            <person name="Mondo S."/>
            <person name="Pangilinan J."/>
            <person name="Riley R."/>
            <person name="LaButti K."/>
            <person name="Andreopoulos B."/>
            <person name="Lipzen A."/>
            <person name="Chen C."/>
            <person name="Yan M."/>
            <person name="Daum C."/>
            <person name="Ng V."/>
            <person name="Clum A."/>
            <person name="Steindorff A."/>
            <person name="Ohm R.A."/>
            <person name="Martin F."/>
            <person name="Silar P."/>
            <person name="Natvig D.O."/>
            <person name="Lalanne C."/>
            <person name="Gautier V."/>
            <person name="Ament-Velasquez S.L."/>
            <person name="Kruys A."/>
            <person name="Hutchinson M.I."/>
            <person name="Powell A.J."/>
            <person name="Barry K."/>
            <person name="Miller A.N."/>
            <person name="Grigoriev I.V."/>
            <person name="Debuchy R."/>
            <person name="Gladieux P."/>
            <person name="Hiltunen Thoren M."/>
            <person name="Johannesson H."/>
        </authorList>
    </citation>
    <scope>NUCLEOTIDE SEQUENCE</scope>
    <source>
        <strain evidence="2">CBS 232.78</strain>
    </source>
</reference>
<dbReference type="AlphaFoldDB" id="A0AAE0NBY5"/>
<dbReference type="Gene3D" id="3.30.70.1060">
    <property type="entry name" value="Dimeric alpha+beta barrel"/>
    <property type="match status" value="1"/>
</dbReference>
<dbReference type="Proteomes" id="UP001285441">
    <property type="component" value="Unassembled WGS sequence"/>
</dbReference>
<name>A0AAE0NBY5_9PEZI</name>
<reference evidence="2" key="2">
    <citation type="submission" date="2023-06" db="EMBL/GenBank/DDBJ databases">
        <authorList>
            <consortium name="Lawrence Berkeley National Laboratory"/>
            <person name="Haridas S."/>
            <person name="Hensen N."/>
            <person name="Bonometti L."/>
            <person name="Westerberg I."/>
            <person name="Brannstrom I.O."/>
            <person name="Guillou S."/>
            <person name="Cros-Aarteil S."/>
            <person name="Calhoun S."/>
            <person name="Kuo A."/>
            <person name="Mondo S."/>
            <person name="Pangilinan J."/>
            <person name="Riley R."/>
            <person name="LaButti K."/>
            <person name="Andreopoulos B."/>
            <person name="Lipzen A."/>
            <person name="Chen C."/>
            <person name="Yanf M."/>
            <person name="Daum C."/>
            <person name="Ng V."/>
            <person name="Clum A."/>
            <person name="Steindorff A."/>
            <person name="Ohm R."/>
            <person name="Martin F."/>
            <person name="Silar P."/>
            <person name="Natvig D."/>
            <person name="Lalanne C."/>
            <person name="Gautier V."/>
            <person name="Ament-velasquez S.L."/>
            <person name="Kruys A."/>
            <person name="Hutchinson M.I."/>
            <person name="Powell A.J."/>
            <person name="Barry K."/>
            <person name="Miller A.N."/>
            <person name="Grigoriev I.V."/>
            <person name="Debuchy R."/>
            <person name="Gladieux P."/>
            <person name="Thoren M.H."/>
            <person name="Johannesson H."/>
        </authorList>
    </citation>
    <scope>NUCLEOTIDE SEQUENCE</scope>
    <source>
        <strain evidence="2">CBS 232.78</strain>
    </source>
</reference>
<feature type="domain" description="YCII-related" evidence="1">
    <location>
        <begin position="81"/>
        <end position="167"/>
    </location>
</feature>
<keyword evidence="3" id="KW-1185">Reference proteome</keyword>
<gene>
    <name evidence="2" type="ORF">B0H63DRAFT_477783</name>
</gene>
<dbReference type="PANTHER" id="PTHR33606:SF3">
    <property type="entry name" value="PROTEIN YCII"/>
    <property type="match status" value="1"/>
</dbReference>
<dbReference type="Pfam" id="PF03795">
    <property type="entry name" value="YCII"/>
    <property type="match status" value="1"/>
</dbReference>
<evidence type="ECO:0000313" key="3">
    <source>
        <dbReference type="Proteomes" id="UP001285441"/>
    </source>
</evidence>
<dbReference type="EMBL" id="JAULSW010000006">
    <property type="protein sequence ID" value="KAK3377713.1"/>
    <property type="molecule type" value="Genomic_DNA"/>
</dbReference>
<protein>
    <recommendedName>
        <fullName evidence="1">YCII-related domain-containing protein</fullName>
    </recommendedName>
</protein>
<dbReference type="InterPro" id="IPR051807">
    <property type="entry name" value="Sec-metab_biosynth-assoc"/>
</dbReference>
<dbReference type="PANTHER" id="PTHR33606">
    <property type="entry name" value="PROTEIN YCII"/>
    <property type="match status" value="1"/>
</dbReference>